<gene>
    <name evidence="1" type="ORF">C5Y93_11450</name>
</gene>
<dbReference type="EMBL" id="PUHZ01000012">
    <property type="protein sequence ID" value="PQO45866.1"/>
    <property type="molecule type" value="Genomic_DNA"/>
</dbReference>
<comment type="caution">
    <text evidence="1">The sequence shown here is derived from an EMBL/GenBank/DDBJ whole genome shotgun (WGS) entry which is preliminary data.</text>
</comment>
<protein>
    <submittedName>
        <fullName evidence="1">Uncharacterized protein</fullName>
    </submittedName>
</protein>
<dbReference type="OrthoDB" id="286770at2"/>
<accession>A0A2S8GN49</accession>
<dbReference type="RefSeq" id="WP_105335566.1">
    <property type="nucleotide sequence ID" value="NZ_PUHZ01000012.1"/>
</dbReference>
<evidence type="ECO:0000313" key="2">
    <source>
        <dbReference type="Proteomes" id="UP000237819"/>
    </source>
</evidence>
<evidence type="ECO:0000313" key="1">
    <source>
        <dbReference type="EMBL" id="PQO45866.1"/>
    </source>
</evidence>
<sequence>MTDSDFFIDDGYCEQGHIAALAGVHGPLDFVYRPMIHADKEAYYEQAKRPGVRPTVAIAHFVAQHLHQWSLSRPIVAAEVERLRPRLLERLFYIVMGEIASDLPGAAKGSDQEASDLKN</sequence>
<proteinExistence type="predicted"/>
<dbReference type="Proteomes" id="UP000237819">
    <property type="component" value="Unassembled WGS sequence"/>
</dbReference>
<organism evidence="1 2">
    <name type="scientific">Blastopirellula marina</name>
    <dbReference type="NCBI Taxonomy" id="124"/>
    <lineage>
        <taxon>Bacteria</taxon>
        <taxon>Pseudomonadati</taxon>
        <taxon>Planctomycetota</taxon>
        <taxon>Planctomycetia</taxon>
        <taxon>Pirellulales</taxon>
        <taxon>Pirellulaceae</taxon>
        <taxon>Blastopirellula</taxon>
    </lineage>
</organism>
<dbReference type="AlphaFoldDB" id="A0A2S8GN49"/>
<reference evidence="1 2" key="1">
    <citation type="submission" date="2018-02" db="EMBL/GenBank/DDBJ databases">
        <title>Comparative genomes isolates from brazilian mangrove.</title>
        <authorList>
            <person name="Araujo J.E."/>
            <person name="Taketani R.G."/>
            <person name="Silva M.C.P."/>
            <person name="Loureco M.V."/>
            <person name="Andreote F.D."/>
        </authorList>
    </citation>
    <scope>NUCLEOTIDE SEQUENCE [LARGE SCALE GENOMIC DNA]</scope>
    <source>
        <strain evidence="1 2">Nap-Phe MGV</strain>
    </source>
</reference>
<name>A0A2S8GN49_9BACT</name>